<gene>
    <name evidence="2" type="ORF">JR316_004977</name>
</gene>
<comment type="caution">
    <text evidence="2">The sequence shown here is derived from an EMBL/GenBank/DDBJ whole genome shotgun (WGS) entry which is preliminary data.</text>
</comment>
<feature type="region of interest" description="Disordered" evidence="1">
    <location>
        <begin position="50"/>
        <end position="78"/>
    </location>
</feature>
<evidence type="ECO:0000313" key="2">
    <source>
        <dbReference type="EMBL" id="KAG5170588.1"/>
    </source>
</evidence>
<feature type="compositionally biased region" description="Polar residues" evidence="1">
    <location>
        <begin position="51"/>
        <end position="61"/>
    </location>
</feature>
<proteinExistence type="predicted"/>
<sequence>MPASNDRDRIFQSIRDEIRAMSPSARRSLIESCISSKTIFTPLLLDDYTTEAPSVPSSQPNETPPNVNPQQQEKENGYTVRETDRRAQFATTSVLGTITNMEDSERLALLDDVLLNQIDERNPLKRKLEDEQDTAVSLYLERLSKTTRSKGRIVDCVAEPDTQWKEVRCDPSDRNLLAKQKIRRIVHTKYPTLKEYVCIRCGKVAAERIHDMIKHVAVHSPGKFHCVNHGCSCGRTGAFNRESALRRHLATIAAKSS</sequence>
<protein>
    <recommendedName>
        <fullName evidence="3">C2H2-type domain-containing protein</fullName>
    </recommendedName>
</protein>
<dbReference type="EMBL" id="JAFIQS010000004">
    <property type="protein sequence ID" value="KAG5170588.1"/>
    <property type="molecule type" value="Genomic_DNA"/>
</dbReference>
<evidence type="ECO:0000256" key="1">
    <source>
        <dbReference type="SAM" id="MobiDB-lite"/>
    </source>
</evidence>
<dbReference type="AlphaFoldDB" id="A0A8H7Y0X5"/>
<evidence type="ECO:0008006" key="3">
    <source>
        <dbReference type="Google" id="ProtNLM"/>
    </source>
</evidence>
<organism evidence="2">
    <name type="scientific">Psilocybe cubensis</name>
    <name type="common">Psychedelic mushroom</name>
    <name type="synonym">Stropharia cubensis</name>
    <dbReference type="NCBI Taxonomy" id="181762"/>
    <lineage>
        <taxon>Eukaryota</taxon>
        <taxon>Fungi</taxon>
        <taxon>Dikarya</taxon>
        <taxon>Basidiomycota</taxon>
        <taxon>Agaricomycotina</taxon>
        <taxon>Agaricomycetes</taxon>
        <taxon>Agaricomycetidae</taxon>
        <taxon>Agaricales</taxon>
        <taxon>Agaricineae</taxon>
        <taxon>Strophariaceae</taxon>
        <taxon>Psilocybe</taxon>
    </lineage>
</organism>
<accession>A0A8H7Y0X5</accession>
<reference evidence="2" key="1">
    <citation type="submission" date="2021-02" db="EMBL/GenBank/DDBJ databases">
        <title>Psilocybe cubensis genome.</title>
        <authorList>
            <person name="Mckernan K.J."/>
            <person name="Crawford S."/>
            <person name="Trippe A."/>
            <person name="Kane L.T."/>
            <person name="Mclaughlin S."/>
        </authorList>
    </citation>
    <scope>NUCLEOTIDE SEQUENCE [LARGE SCALE GENOMIC DNA]</scope>
    <source>
        <strain evidence="2">MGC-MH-2018</strain>
    </source>
</reference>
<dbReference type="OrthoDB" id="2096344at2759"/>
<dbReference type="Gene3D" id="3.30.160.60">
    <property type="entry name" value="Classic Zinc Finger"/>
    <property type="match status" value="1"/>
</dbReference>
<name>A0A8H7Y0X5_PSICU</name>